<evidence type="ECO:0000313" key="2">
    <source>
        <dbReference type="EMBL" id="MDQ0363970.1"/>
    </source>
</evidence>
<dbReference type="InterPro" id="IPR002477">
    <property type="entry name" value="Peptidoglycan-bd-like"/>
</dbReference>
<sequence length="88" mass="9268">MTVTTTINALARALSGIVDDTANPPADDRTVRRLLEALRVGTGDGSPDALSRAVRRFQAMAGLPTDGVAGPRTVHMMVTTLRQARPAV</sequence>
<comment type="caution">
    <text evidence="2">The sequence shown here is derived from an EMBL/GenBank/DDBJ whole genome shotgun (WGS) entry which is preliminary data.</text>
</comment>
<keyword evidence="3" id="KW-1185">Reference proteome</keyword>
<evidence type="ECO:0000313" key="3">
    <source>
        <dbReference type="Proteomes" id="UP001240236"/>
    </source>
</evidence>
<dbReference type="SUPFAM" id="SSF47090">
    <property type="entry name" value="PGBD-like"/>
    <property type="match status" value="1"/>
</dbReference>
<dbReference type="InterPro" id="IPR036366">
    <property type="entry name" value="PGBDSf"/>
</dbReference>
<organism evidence="2 3">
    <name type="scientific">Catenuloplanes indicus</name>
    <dbReference type="NCBI Taxonomy" id="137267"/>
    <lineage>
        <taxon>Bacteria</taxon>
        <taxon>Bacillati</taxon>
        <taxon>Actinomycetota</taxon>
        <taxon>Actinomycetes</taxon>
        <taxon>Micromonosporales</taxon>
        <taxon>Micromonosporaceae</taxon>
        <taxon>Catenuloplanes</taxon>
    </lineage>
</organism>
<dbReference type="EMBL" id="JAUSUZ010000001">
    <property type="protein sequence ID" value="MDQ0363970.1"/>
    <property type="molecule type" value="Genomic_DNA"/>
</dbReference>
<gene>
    <name evidence="2" type="ORF">J2S42_000639</name>
</gene>
<protein>
    <submittedName>
        <fullName evidence="2">Peptidoglycan hydrolase-like protein with peptidoglycan-binding domain</fullName>
    </submittedName>
</protein>
<reference evidence="2 3" key="1">
    <citation type="submission" date="2023-07" db="EMBL/GenBank/DDBJ databases">
        <title>Sequencing the genomes of 1000 actinobacteria strains.</title>
        <authorList>
            <person name="Klenk H.-P."/>
        </authorList>
    </citation>
    <scope>NUCLEOTIDE SEQUENCE [LARGE SCALE GENOMIC DNA]</scope>
    <source>
        <strain evidence="2 3">DSM 44709</strain>
    </source>
</reference>
<feature type="domain" description="Peptidoglycan binding-like" evidence="1">
    <location>
        <begin position="49"/>
        <end position="77"/>
    </location>
</feature>
<dbReference type="RefSeq" id="WP_307235008.1">
    <property type="nucleotide sequence ID" value="NZ_JAUSUZ010000001.1"/>
</dbReference>
<evidence type="ECO:0000259" key="1">
    <source>
        <dbReference type="Pfam" id="PF01471"/>
    </source>
</evidence>
<keyword evidence="2" id="KW-0378">Hydrolase</keyword>
<dbReference type="Proteomes" id="UP001240236">
    <property type="component" value="Unassembled WGS sequence"/>
</dbReference>
<dbReference type="Pfam" id="PF01471">
    <property type="entry name" value="PG_binding_1"/>
    <property type="match status" value="1"/>
</dbReference>
<proteinExistence type="predicted"/>
<accession>A0AAE3VVX7</accession>
<dbReference type="GO" id="GO:0016787">
    <property type="term" value="F:hydrolase activity"/>
    <property type="evidence" value="ECO:0007669"/>
    <property type="project" value="UniProtKB-KW"/>
</dbReference>
<dbReference type="AlphaFoldDB" id="A0AAE3VVX7"/>
<name>A0AAE3VVX7_9ACTN</name>
<dbReference type="Gene3D" id="1.10.101.10">
    <property type="entry name" value="PGBD-like superfamily/PGBD"/>
    <property type="match status" value="1"/>
</dbReference>
<dbReference type="InterPro" id="IPR036365">
    <property type="entry name" value="PGBD-like_sf"/>
</dbReference>